<sequence>MSELQELRKKSLNLSVSDRLLLLKAITDSLNEELRPRPELPPDFLDKFRGIGKTDSPPPNDEEVEAMLEERLVEKYLKS</sequence>
<comment type="caution">
    <text evidence="1">The sequence shown here is derived from an EMBL/GenBank/DDBJ whole genome shotgun (WGS) entry which is preliminary data.</text>
</comment>
<name>A0A3N6NDJ3_9CYAN</name>
<dbReference type="AlphaFoldDB" id="A0A3N6NDJ3"/>
<protein>
    <submittedName>
        <fullName evidence="1">Uncharacterized protein</fullName>
    </submittedName>
</protein>
<dbReference type="OrthoDB" id="573996at2"/>
<dbReference type="RefSeq" id="WP_124146578.1">
    <property type="nucleotide sequence ID" value="NZ_CAWOKI010000175.1"/>
</dbReference>
<proteinExistence type="predicted"/>
<dbReference type="Proteomes" id="UP000269154">
    <property type="component" value="Unassembled WGS sequence"/>
</dbReference>
<dbReference type="EMBL" id="RCBY01000348">
    <property type="protein sequence ID" value="RQH23256.1"/>
    <property type="molecule type" value="Genomic_DNA"/>
</dbReference>
<organism evidence="1 2">
    <name type="scientific">Okeania hirsuta</name>
    <dbReference type="NCBI Taxonomy" id="1458930"/>
    <lineage>
        <taxon>Bacteria</taxon>
        <taxon>Bacillati</taxon>
        <taxon>Cyanobacteriota</taxon>
        <taxon>Cyanophyceae</taxon>
        <taxon>Oscillatoriophycideae</taxon>
        <taxon>Oscillatoriales</taxon>
        <taxon>Microcoleaceae</taxon>
        <taxon>Okeania</taxon>
    </lineage>
</organism>
<keyword evidence="2" id="KW-1185">Reference proteome</keyword>
<accession>A0A3N6NDJ3</accession>
<reference evidence="1 2" key="1">
    <citation type="journal article" date="2018" name="ACS Chem. Biol.">
        <title>Ketoreductase domain dysfunction expands chemodiversity: malyngamide biosynthesis in the cyanobacterium Okeania hirsuta.</title>
        <authorList>
            <person name="Moss N.A."/>
            <person name="Leao T."/>
            <person name="Rankin M."/>
            <person name="McCullough T.M."/>
            <person name="Qu P."/>
            <person name="Korobeynikov A."/>
            <person name="Smith J.L."/>
            <person name="Gerwick L."/>
            <person name="Gerwick W.H."/>
        </authorList>
    </citation>
    <scope>NUCLEOTIDE SEQUENCE [LARGE SCALE GENOMIC DNA]</scope>
    <source>
        <strain evidence="1 2">PAB10Feb10-1</strain>
    </source>
</reference>
<evidence type="ECO:0000313" key="2">
    <source>
        <dbReference type="Proteomes" id="UP000269154"/>
    </source>
</evidence>
<gene>
    <name evidence="1" type="ORF">D5R40_30555</name>
</gene>
<evidence type="ECO:0000313" key="1">
    <source>
        <dbReference type="EMBL" id="RQH23256.1"/>
    </source>
</evidence>